<accession>A0ABQ5ZAM0</accession>
<name>A0ABQ5ZAM0_9HYPH</name>
<sequence>MPHRLMGRPRLLPTIILGLDPRIQAAGEAWMLGSSPSMTEERACRALAMACHLKFSIVAKPWNV</sequence>
<reference evidence="2" key="1">
    <citation type="journal article" date="2019" name="Int. J. Syst. Evol. Microbiol.">
        <title>The Global Catalogue of Microorganisms (GCM) 10K type strain sequencing project: providing services to taxonomists for standard genome sequencing and annotation.</title>
        <authorList>
            <consortium name="The Broad Institute Genomics Platform"/>
            <consortium name="The Broad Institute Genome Sequencing Center for Infectious Disease"/>
            <person name="Wu L."/>
            <person name="Ma J."/>
        </authorList>
    </citation>
    <scope>NUCLEOTIDE SEQUENCE [LARGE SCALE GENOMIC DNA]</scope>
    <source>
        <strain evidence="2">NBRC 102122</strain>
    </source>
</reference>
<dbReference type="Proteomes" id="UP001156702">
    <property type="component" value="Unassembled WGS sequence"/>
</dbReference>
<keyword evidence="2" id="KW-1185">Reference proteome</keyword>
<proteinExistence type="predicted"/>
<organism evidence="1 2">
    <name type="scientific">Shinella yambaruensis</name>
    <dbReference type="NCBI Taxonomy" id="415996"/>
    <lineage>
        <taxon>Bacteria</taxon>
        <taxon>Pseudomonadati</taxon>
        <taxon>Pseudomonadota</taxon>
        <taxon>Alphaproteobacteria</taxon>
        <taxon>Hyphomicrobiales</taxon>
        <taxon>Rhizobiaceae</taxon>
        <taxon>Shinella</taxon>
    </lineage>
</organism>
<comment type="caution">
    <text evidence="1">The sequence shown here is derived from an EMBL/GenBank/DDBJ whole genome shotgun (WGS) entry which is preliminary data.</text>
</comment>
<dbReference type="EMBL" id="BSOP01000003">
    <property type="protein sequence ID" value="GLR49056.1"/>
    <property type="molecule type" value="Genomic_DNA"/>
</dbReference>
<evidence type="ECO:0000313" key="2">
    <source>
        <dbReference type="Proteomes" id="UP001156702"/>
    </source>
</evidence>
<protein>
    <submittedName>
        <fullName evidence="1">Uncharacterized protein</fullName>
    </submittedName>
</protein>
<gene>
    <name evidence="1" type="ORF">GCM10007923_02610</name>
</gene>
<evidence type="ECO:0000313" key="1">
    <source>
        <dbReference type="EMBL" id="GLR49056.1"/>
    </source>
</evidence>